<feature type="compositionally biased region" description="Basic and acidic residues" evidence="1">
    <location>
        <begin position="27"/>
        <end position="37"/>
    </location>
</feature>
<dbReference type="Proteomes" id="UP000014062">
    <property type="component" value="Chromosome"/>
</dbReference>
<dbReference type="EMBL" id="CM001889">
    <property type="protein sequence ID" value="EOY50772.1"/>
    <property type="molecule type" value="Genomic_DNA"/>
</dbReference>
<feature type="compositionally biased region" description="Polar residues" evidence="1">
    <location>
        <begin position="9"/>
        <end position="25"/>
    </location>
</feature>
<organism evidence="2 3">
    <name type="scientific">Streptomyces lividans 1326</name>
    <dbReference type="NCBI Taxonomy" id="1200984"/>
    <lineage>
        <taxon>Bacteria</taxon>
        <taxon>Bacillati</taxon>
        <taxon>Actinomycetota</taxon>
        <taxon>Actinomycetes</taxon>
        <taxon>Kitasatosporales</taxon>
        <taxon>Streptomycetaceae</taxon>
        <taxon>Streptomyces</taxon>
    </lineage>
</organism>
<evidence type="ECO:0000256" key="1">
    <source>
        <dbReference type="SAM" id="MobiDB-lite"/>
    </source>
</evidence>
<feature type="region of interest" description="Disordered" evidence="1">
    <location>
        <begin position="1"/>
        <end position="74"/>
    </location>
</feature>
<accession>A0A7U9DV85</accession>
<evidence type="ECO:0000313" key="3">
    <source>
        <dbReference type="Proteomes" id="UP000014062"/>
    </source>
</evidence>
<name>A0A7U9DV85_STRLI</name>
<sequence>MTGRPRSVQAESVPSTEGATASQCSGKEPRSSGEYRRASSSGEALPALRGGMQRVAEEQGLFGGEEEVGSAAFT</sequence>
<dbReference type="AlphaFoldDB" id="A0A7U9DV85"/>
<protein>
    <submittedName>
        <fullName evidence="2">Uncharacterized protein</fullName>
    </submittedName>
</protein>
<evidence type="ECO:0000313" key="2">
    <source>
        <dbReference type="EMBL" id="EOY50772.1"/>
    </source>
</evidence>
<gene>
    <name evidence="2" type="ORF">SLI_6065</name>
</gene>
<reference evidence="3" key="1">
    <citation type="journal article" date="2013" name="Genome Biol. Evol.">
        <title>The genome sequence of Streptomyces lividans 66 reveals a novel tRNA-dependent peptide biosynthetic system within a metal-related genomic island.</title>
        <authorList>
            <person name="Cruz-Morales P."/>
            <person name="Vijgenboom E."/>
            <person name="Iruegas-Bocardo F."/>
            <person name="Girard G."/>
            <person name="Yanez-Guerra L.A."/>
            <person name="Ramos-Aboites H.E."/>
            <person name="Pernodet J.L."/>
            <person name="Anne J."/>
            <person name="van Wezel G.P."/>
            <person name="Barona-Gomez F."/>
        </authorList>
    </citation>
    <scope>NUCLEOTIDE SEQUENCE [LARGE SCALE GENOMIC DNA]</scope>
    <source>
        <strain evidence="3">1326</strain>
    </source>
</reference>
<proteinExistence type="predicted"/>